<evidence type="ECO:0008006" key="3">
    <source>
        <dbReference type="Google" id="ProtNLM"/>
    </source>
</evidence>
<dbReference type="RefSeq" id="WP_094472606.1">
    <property type="nucleotide sequence ID" value="NZ_NOXT01000071.1"/>
</dbReference>
<evidence type="ECO:0000313" key="1">
    <source>
        <dbReference type="EMBL" id="OYQ34030.1"/>
    </source>
</evidence>
<name>A0A255Z046_9SPHN</name>
<dbReference type="OrthoDB" id="4760165at2"/>
<keyword evidence="2" id="KW-1185">Reference proteome</keyword>
<proteinExistence type="predicted"/>
<comment type="caution">
    <text evidence="1">The sequence shown here is derived from an EMBL/GenBank/DDBJ whole genome shotgun (WGS) entry which is preliminary data.</text>
</comment>
<protein>
    <recommendedName>
        <fullName evidence="3">Metal-dependent hydrolase</fullName>
    </recommendedName>
</protein>
<reference evidence="1 2" key="1">
    <citation type="submission" date="2017-07" db="EMBL/GenBank/DDBJ databases">
        <title>Sandarakinorhabdus cyanobacteriorum sp. nov., a novel bacterium isolated from cyanobacterial aggregates in a eutrophic lake.</title>
        <authorList>
            <person name="Cai H."/>
        </authorList>
    </citation>
    <scope>NUCLEOTIDE SEQUENCE [LARGE SCALE GENOMIC DNA]</scope>
    <source>
        <strain evidence="1 2">TH057</strain>
    </source>
</reference>
<sequence>MASRAPADLAIIPRNLRFGREEVRGRWWLGGDPVATAWHNALSASFPMGEGFFIETVRRFRGQVSPALAAQIDDFVRQEAYHTREHAAFNDQVSGAGYDIAAIEQRIADSLVDARAAHPVAQLLITVSLEHFTAIFAHAMLARNAAAFAGASAETRAMWTWHAIEEIEHKGVAFDTYMHVARDLKPAKRCAIRSLVFLRVSRNFVKNRVRDALDLLAQDGITGLPARARLWWYLLGNPGVLRQVALAWAAYLRPGFHPWDHDDRALVARHAKALNQGPASA</sequence>
<dbReference type="EMBL" id="NOXT01000071">
    <property type="protein sequence ID" value="OYQ34030.1"/>
    <property type="molecule type" value="Genomic_DNA"/>
</dbReference>
<dbReference type="InterPro" id="IPR016516">
    <property type="entry name" value="UCP07580"/>
</dbReference>
<accession>A0A255Z046</accession>
<dbReference type="PANTHER" id="PTHR39456">
    <property type="entry name" value="METAL-DEPENDENT HYDROLASE"/>
    <property type="match status" value="1"/>
</dbReference>
<dbReference type="AlphaFoldDB" id="A0A255Z046"/>
<organism evidence="1 2">
    <name type="scientific">Sandarakinorhabdus cyanobacteriorum</name>
    <dbReference type="NCBI Taxonomy" id="1981098"/>
    <lineage>
        <taxon>Bacteria</taxon>
        <taxon>Pseudomonadati</taxon>
        <taxon>Pseudomonadota</taxon>
        <taxon>Alphaproteobacteria</taxon>
        <taxon>Sphingomonadales</taxon>
        <taxon>Sphingosinicellaceae</taxon>
        <taxon>Sandarakinorhabdus</taxon>
    </lineage>
</organism>
<evidence type="ECO:0000313" key="2">
    <source>
        <dbReference type="Proteomes" id="UP000216991"/>
    </source>
</evidence>
<dbReference type="PIRSF" id="PIRSF007580">
    <property type="entry name" value="UCP07580"/>
    <property type="match status" value="1"/>
</dbReference>
<gene>
    <name evidence="1" type="ORF">CHU93_02450</name>
</gene>
<dbReference type="Proteomes" id="UP000216991">
    <property type="component" value="Unassembled WGS sequence"/>
</dbReference>
<dbReference type="PANTHER" id="PTHR39456:SF1">
    <property type="entry name" value="METAL-DEPENDENT HYDROLASE"/>
    <property type="match status" value="1"/>
</dbReference>
<dbReference type="Pfam" id="PF10118">
    <property type="entry name" value="Metal_hydrol"/>
    <property type="match status" value="1"/>
</dbReference>